<dbReference type="SUPFAM" id="SSF51182">
    <property type="entry name" value="RmlC-like cupins"/>
    <property type="match status" value="1"/>
</dbReference>
<gene>
    <name evidence="5" type="ORF">IC608_08010</name>
</gene>
<dbReference type="InterPro" id="IPR020449">
    <property type="entry name" value="Tscrpt_reg_AraC-type_HTH"/>
</dbReference>
<protein>
    <submittedName>
        <fullName evidence="5">AraC family transcriptional regulator</fullName>
    </submittedName>
</protein>
<accession>A0A927IT18</accession>
<evidence type="ECO:0000256" key="3">
    <source>
        <dbReference type="ARBA" id="ARBA00023163"/>
    </source>
</evidence>
<evidence type="ECO:0000313" key="5">
    <source>
        <dbReference type="EMBL" id="MBD8065417.1"/>
    </source>
</evidence>
<keyword evidence="3" id="KW-0804">Transcription</keyword>
<dbReference type="SUPFAM" id="SSF46689">
    <property type="entry name" value="Homeodomain-like"/>
    <property type="match status" value="2"/>
</dbReference>
<dbReference type="Gene3D" id="1.10.10.60">
    <property type="entry name" value="Homeodomain-like"/>
    <property type="match status" value="2"/>
</dbReference>
<organism evidence="5 6">
    <name type="scientific">Devosia oryzisoli</name>
    <dbReference type="NCBI Taxonomy" id="2774138"/>
    <lineage>
        <taxon>Bacteria</taxon>
        <taxon>Pseudomonadati</taxon>
        <taxon>Pseudomonadota</taxon>
        <taxon>Alphaproteobacteria</taxon>
        <taxon>Hyphomicrobiales</taxon>
        <taxon>Devosiaceae</taxon>
        <taxon>Devosia</taxon>
    </lineage>
</organism>
<dbReference type="PROSITE" id="PS01124">
    <property type="entry name" value="HTH_ARAC_FAMILY_2"/>
    <property type="match status" value="1"/>
</dbReference>
<evidence type="ECO:0000259" key="4">
    <source>
        <dbReference type="PROSITE" id="PS01124"/>
    </source>
</evidence>
<keyword evidence="1" id="KW-0805">Transcription regulation</keyword>
<comment type="caution">
    <text evidence="5">The sequence shown here is derived from an EMBL/GenBank/DDBJ whole genome shotgun (WGS) entry which is preliminary data.</text>
</comment>
<dbReference type="PRINTS" id="PR00032">
    <property type="entry name" value="HTHARAC"/>
</dbReference>
<dbReference type="InterPro" id="IPR009057">
    <property type="entry name" value="Homeodomain-like_sf"/>
</dbReference>
<evidence type="ECO:0000256" key="1">
    <source>
        <dbReference type="ARBA" id="ARBA00023015"/>
    </source>
</evidence>
<dbReference type="InterPro" id="IPR018062">
    <property type="entry name" value="HTH_AraC-typ_CS"/>
</dbReference>
<evidence type="ECO:0000313" key="6">
    <source>
        <dbReference type="Proteomes" id="UP000654108"/>
    </source>
</evidence>
<name>A0A927IT18_9HYPH</name>
<dbReference type="InterPro" id="IPR018060">
    <property type="entry name" value="HTH_AraC"/>
</dbReference>
<dbReference type="Proteomes" id="UP000654108">
    <property type="component" value="Unassembled WGS sequence"/>
</dbReference>
<dbReference type="EMBL" id="JACYFU010000002">
    <property type="protein sequence ID" value="MBD8065417.1"/>
    <property type="molecule type" value="Genomic_DNA"/>
</dbReference>
<dbReference type="RefSeq" id="WP_191774314.1">
    <property type="nucleotide sequence ID" value="NZ_JACYFU010000002.1"/>
</dbReference>
<evidence type="ECO:0000256" key="2">
    <source>
        <dbReference type="ARBA" id="ARBA00023125"/>
    </source>
</evidence>
<proteinExistence type="predicted"/>
<keyword evidence="6" id="KW-1185">Reference proteome</keyword>
<dbReference type="AlphaFoldDB" id="A0A927IT18"/>
<dbReference type="InterPro" id="IPR032783">
    <property type="entry name" value="AraC_lig"/>
</dbReference>
<dbReference type="GO" id="GO:0003700">
    <property type="term" value="F:DNA-binding transcription factor activity"/>
    <property type="evidence" value="ECO:0007669"/>
    <property type="project" value="InterPro"/>
</dbReference>
<reference evidence="5" key="1">
    <citation type="submission" date="2020-09" db="EMBL/GenBank/DDBJ databases">
        <title>Genome seq and assembly of Devosia sp.</title>
        <authorList>
            <person name="Chhetri G."/>
        </authorList>
    </citation>
    <scope>NUCLEOTIDE SEQUENCE</scope>
    <source>
        <strain evidence="5">PTR5</strain>
    </source>
</reference>
<dbReference type="SMART" id="SM00342">
    <property type="entry name" value="HTH_ARAC"/>
    <property type="match status" value="1"/>
</dbReference>
<feature type="domain" description="HTH araC/xylS-type" evidence="4">
    <location>
        <begin position="196"/>
        <end position="294"/>
    </location>
</feature>
<keyword evidence="2" id="KW-0238">DNA-binding</keyword>
<dbReference type="InterPro" id="IPR011051">
    <property type="entry name" value="RmlC_Cupin_sf"/>
</dbReference>
<dbReference type="InterPro" id="IPR050204">
    <property type="entry name" value="AraC_XylS_family_regulators"/>
</dbReference>
<dbReference type="PANTHER" id="PTHR46796">
    <property type="entry name" value="HTH-TYPE TRANSCRIPTIONAL ACTIVATOR RHAS-RELATED"/>
    <property type="match status" value="1"/>
</dbReference>
<dbReference type="GO" id="GO:0043565">
    <property type="term" value="F:sequence-specific DNA binding"/>
    <property type="evidence" value="ECO:0007669"/>
    <property type="project" value="InterPro"/>
</dbReference>
<dbReference type="PANTHER" id="PTHR46796:SF7">
    <property type="entry name" value="ARAC FAMILY TRANSCRIPTIONAL REGULATOR"/>
    <property type="match status" value="1"/>
</dbReference>
<sequence length="305" mass="32782">MSDPLAQVIGLLRPNASFSKLVTAAGRWAVRPPGAEPFYGAMLEGEGELSIVGHEPLRLSRGDFVLIPASHEFTMTSLVAPPAGHLDEPVEQRPGEFHLGEPGTPDVRMLIGHCSFGSSDAALLVSLLPKLVVVRGERRLTTLVELLSEETRAGRPGRDAVLARLLEVLLIEAFRATTGPTAPPGLIRGLGDGRLAAALRRIHAEPSHPWTIGDLAREAALSRSSFFTRFRREVGVAPMEYLLGWRMTLAKDLLRGEAVSVSEVAQRVGYSSSSTFSVAFTRQVGIPPAAYARTHWRSANAASAA</sequence>
<dbReference type="Pfam" id="PF12852">
    <property type="entry name" value="Cupin_6"/>
    <property type="match status" value="1"/>
</dbReference>
<dbReference type="PROSITE" id="PS00041">
    <property type="entry name" value="HTH_ARAC_FAMILY_1"/>
    <property type="match status" value="1"/>
</dbReference>
<dbReference type="Pfam" id="PF12833">
    <property type="entry name" value="HTH_18"/>
    <property type="match status" value="1"/>
</dbReference>